<keyword evidence="4" id="KW-0732">Signal</keyword>
<dbReference type="CDD" id="cd00054">
    <property type="entry name" value="EGF_CA"/>
    <property type="match status" value="13"/>
</dbReference>
<feature type="non-terminal residue" evidence="11">
    <location>
        <position position="1"/>
    </location>
</feature>
<dbReference type="PROSITE" id="PS51379">
    <property type="entry name" value="4FE4S_FER_2"/>
    <property type="match status" value="1"/>
</dbReference>
<dbReference type="PROSITE" id="PS50026">
    <property type="entry name" value="EGF_3"/>
    <property type="match status" value="27"/>
</dbReference>
<feature type="domain" description="EGF-like" evidence="9">
    <location>
        <begin position="85"/>
        <end position="125"/>
    </location>
</feature>
<evidence type="ECO:0000259" key="9">
    <source>
        <dbReference type="PROSITE" id="PS50026"/>
    </source>
</evidence>
<feature type="domain" description="EGF-like" evidence="9">
    <location>
        <begin position="2457"/>
        <end position="2496"/>
    </location>
</feature>
<keyword evidence="5" id="KW-0677">Repeat</keyword>
<evidence type="ECO:0000256" key="5">
    <source>
        <dbReference type="ARBA" id="ARBA00022737"/>
    </source>
</evidence>
<evidence type="ECO:0000256" key="3">
    <source>
        <dbReference type="ARBA" id="ARBA00022536"/>
    </source>
</evidence>
<dbReference type="InterPro" id="IPR000742">
    <property type="entry name" value="EGF"/>
</dbReference>
<dbReference type="FunFam" id="2.10.25.10:FF:000526">
    <property type="entry name" value="Dumpy, isoform J"/>
    <property type="match status" value="1"/>
</dbReference>
<feature type="domain" description="EGF-like" evidence="9">
    <location>
        <begin position="1"/>
        <end position="43"/>
    </location>
</feature>
<evidence type="ECO:0000313" key="12">
    <source>
        <dbReference type="Proteomes" id="UP000729913"/>
    </source>
</evidence>
<comment type="caution">
    <text evidence="8">Lacks conserved residue(s) required for the propagation of feature annotation.</text>
</comment>
<dbReference type="InterPro" id="IPR018097">
    <property type="entry name" value="EGF_Ca-bd_CS"/>
</dbReference>
<feature type="domain" description="EGF-like" evidence="9">
    <location>
        <begin position="166"/>
        <end position="206"/>
    </location>
</feature>
<feature type="domain" description="EGF-like" evidence="9">
    <location>
        <begin position="277"/>
        <end position="316"/>
    </location>
</feature>
<dbReference type="EMBL" id="JAAOIC020000001">
    <property type="protein sequence ID" value="KAG8042720.1"/>
    <property type="molecule type" value="Genomic_DNA"/>
</dbReference>
<keyword evidence="2" id="KW-0964">Secreted</keyword>
<keyword evidence="3 8" id="KW-0245">EGF-like domain</keyword>
<organism evidence="11 12">
    <name type="scientific">Cotesia typhae</name>
    <dbReference type="NCBI Taxonomy" id="2053667"/>
    <lineage>
        <taxon>Eukaryota</taxon>
        <taxon>Metazoa</taxon>
        <taxon>Ecdysozoa</taxon>
        <taxon>Arthropoda</taxon>
        <taxon>Hexapoda</taxon>
        <taxon>Insecta</taxon>
        <taxon>Pterygota</taxon>
        <taxon>Neoptera</taxon>
        <taxon>Endopterygota</taxon>
        <taxon>Hymenoptera</taxon>
        <taxon>Apocrita</taxon>
        <taxon>Ichneumonoidea</taxon>
        <taxon>Braconidae</taxon>
        <taxon>Microgastrinae</taxon>
        <taxon>Cotesia</taxon>
    </lineage>
</organism>
<feature type="domain" description="EGF-like" evidence="9">
    <location>
        <begin position="899"/>
        <end position="939"/>
    </location>
</feature>
<feature type="domain" description="EGF-like" evidence="9">
    <location>
        <begin position="2497"/>
        <end position="2537"/>
    </location>
</feature>
<gene>
    <name evidence="11" type="ORF">G9C98_005360</name>
</gene>
<dbReference type="SMART" id="SM00181">
    <property type="entry name" value="EGF"/>
    <property type="match status" value="63"/>
</dbReference>
<evidence type="ECO:0000256" key="4">
    <source>
        <dbReference type="ARBA" id="ARBA00022729"/>
    </source>
</evidence>
<evidence type="ECO:0000313" key="11">
    <source>
        <dbReference type="EMBL" id="KAG8042720.1"/>
    </source>
</evidence>
<feature type="domain" description="EGF-like" evidence="9">
    <location>
        <begin position="3339"/>
        <end position="3376"/>
    </location>
</feature>
<dbReference type="GO" id="GO:0005509">
    <property type="term" value="F:calcium ion binding"/>
    <property type="evidence" value="ECO:0007669"/>
    <property type="project" value="InterPro"/>
</dbReference>
<sequence>INECEDPTLASRCVANAECCNLPANFLCKCKPGYRGDGEVHCEDIDECQLPHSCGENSLCHNVPGNFTCTCPQGFTGNPYENCYDINECDNPGSCGHNARCINLPGGYRCECPEGFEGNPEDHCHDVDECVRSPCGRSALCTNVDGGFKCHCPDGMDGDPFTGCNDINECESNDLCGKDSSCVNTPGGFECQCLPGYQRDPILGCTDINECLRDNACALNAKCINIYGSYTCVCPQDVNECEKNPCGDNSECVDTLGSYLCRCNQDYTGDPFKGCTDIDECNGPTNPCGVNAVCRNSVPGFTCECPPGYSANPSPSTDVTTLCKSNFDCVNNGECIEGQCFCKDGFKAVGTECEDLNECATNLCGPSSVCINTRGSYHCSCETGFVGTPPQIPCKAPCDGVTCSEHAFCKPDGHEAYCICEDGWTFNPNDIAAGCVDIDECDPVNGPSGRCGKNSICTNTPGGFSYVDECARPDACGHGATCTNTNGGYTCACPEDTIPDPDPYTKCVGVVTCEADADCPGNAICDLAKRCLCPEPNIGNDCRHPCEDVSCVPNAHCMILNDIATCLCSNGFTGKPGVKSGCTDIDECAVNPCPPGAVCNNEAGSFSCQCPSGTTGDPYNGGCKETAVPHVCGPNSPCPAGEQCVKDEFVGSNVCICQQRYTRDPETGKCRDVNECLEHRDKPPCGVNAICKNLPGSYDCQCLSGFHGNPFTLCEECNSIECQCQPPYKIVNDKCMLAGCSGGEPCPKGAECITIAGGVSYCACPKGYSTQPDGSCEDINECTEGRQVCGYGAECINRPGSYECVCPHGYGGDPYNGLCSPAQKRCTSDNECKANEKCVQPGECVCPPPFYTDALDGNHCKNPCDRFPCGMNAKCTPSDPPRCMCETGYEGDPQHGCVDVNECINNPCGHGAYCLNNRGGHICECPKGSVGDPYGSGCTGGIQPRQECSSNNDCENYLACVQGSCVNPCDNVPCGPNAYCEPDKHVPWCRCVVGFTEGSNNECVSQCDGFVCGAGAQCIVSYDGPTCKCIEGFMGNPFPGGQCVPDICSPEIPCAEPSVCIGGRCKRRCEGVVCGIGASCDPQTNKCVCNPYFVGNPDLLCMPPIEPPRCEPSCGDNAHCEYDVAGFKCVCNPGTTGNPYQGCGVQKKSECTNSICGKDANCHAGPNAIECVCPRGFAGNPYIQCHDINECSGNACGSNAVCLNTVGSYDCRCKEGFFGNPFVGCLAIESGPCTDPATCRCSNEVPCPYSHTCVEGRCVNKCSNTQCGPKADCQDGNCICPSGYIGNPHDLVKGCHLKAHCSNDLDCESQQICFQVGKGVRKCVDACSKLQCGPNALCVTQNHVSSCICIDGYFGNPSNLVDGCQPDRSIAPPVCSSDSDCAEGYFCILLDNGIHDCINPCSKVVCGVYQHCEPDGSGHATCKCQDGYEWNPVTSNCEKPSVPDCIADSDCHSTEACRPDALGVLKCISSCKSFTCPLNSQCVANNHQAACECLLGFAGNPNDRQGCQSARQNRCSTDSECSEDQTCKTSNDGALLCLPVCDFVTCGPGAICVVNNHVANCECPPGLYAGDPNGANGCKPVPCVYNIDCPPTQLCDRLSHTCHDVCEENACGTNAVCIANDHCAICQCPPGFKANPIADVECVGVEACNPNPCHPTAICVVGAADSPVCQCQPGQVGDPYGSGCQPEGSCVSNKDCPKQSMCQNHRCINPCEDACGKNAICEIINGEPICRCVNRFVPSVEGPQNGCVRGTNYCLTSADCDDGNCLDGQCRAVCRSTDDCAQGEKCIKSVCSVPCVTPSQCQADQTCYNGACILGCRSSKSCPSDQSCINNRCQNPCSLKENVCGANAICNCIDHATSCSCPAGFSGNPTPQQGCVRVPNICHSNQDCPAQHFCDKGFCQCSCSSKNDCAQGERCKNGYCAKVCYGNGNCLPGELCVDGSCEIGCTSDTGCRADEVCINGKCKCSHGFIAGPDTCLDINECEEHPCHPSAECINLHGTYKCVCPQGTAGDPVGTGCLTPHQCENHHDCPDLQSCIHFSCADPCSLVDCGPNTICSVIDHVAGCQCQSGYIGDASGCFKVECLTDNECPKDKYCNLESNKCVSPCNRVNCGYGICITVKHNAVCQCHPGYGLIGDTCLDVDECLDYPCHSTAVCQNTEGSFYCSCPHGLVGDPIGLGCKLPGDCFADNDCPNSASCIDNTCRNPCVIPNTCGHNAECLVRNHVPECRCAGQSSGNPKIECIRFECNYHSDCGPSRACFDNKCVDPCSVPNVCGQGADCSSLNHSAVCTCQPGGTGDPNLGCTPVQYCKTDSQCPTGASCNGGICTALCTSIRDCIGDQLCIDGLCRPTCKSNSTCPEYQYCQNNICIQELRCTLDNDCGYDEKCIRNNLGQAECRQACELILCGRNAGCKSDNHKATCTCDRGFFGDAYDDKMGCQPIECESHNDCSDEKICDLHKCRIACLAHNPCGQNAICSTNNHQQVCTCQPGYTGEPTRGCDLIDFCLNSPCAPGAVCTNSRGSYRCHCQLGTVGDAYNSGCQTPVECLRDQDCPITARCIEINGVPKCADVCSRVRCGPNAECIPGEHVASCSCRLGYDGDANDLRVGCRPLPTACFTSSECPANTYCYENICRPSCQSDEECNLTDRCLNGQCLDPCEIRTACGINADCQVNNHIKRCSCPPGFTGNSEVECVRLPVSCNGDEDCSLGNTCRDNVCLPTCTSDNQCAFNEKCVRGNCLLTCRLDNDCFLGHICLNNMCSYGCRGDEDCNANEACASNKCVNPCDVTPCGPNANCIATNQRASCACPDGFMPNPSARIACLRAPGPSCQANRDCPLGAACVAGSCVAVCSSNANCLSNERCDSSGICRALCRQDEDCRSGEICEGLVCLAGCRAEIECAENLSCINNQCVDPCSLPDCCGTNANCAMLNHQKQCSCPAPLVGDPLTGCRRNFIPCSDSCPPGHTCNRGSCYATCRSDSNCLNDERCEAGVCKAICNTDDHCSPGQICENRICELGCRSDNACSNDESCINNRCQSPCEGGKACGECAGCRVVNHAAQCSCPPNYYGNALISCTKSPVPCDGVCECDEIGYCVRSCSVNENCACGEVCDHGKCRIKCDANNSCKKGYICNSGLCLAGCRTHSDCPTSLSCNNGQCEDPCLYNGSPCGINALCKVSGHRAVCLCPEGYQGEPSQECYQLECLRHEDCEPTKRCSDDGVCTNPCLQHGVCGFNAQCRVVDRTAQCSCPPGHYGNPKINCKPGTDECLRRPCGVNAKCRETAGGFECSCAPGCYGDPHQVCICDDDLCRDTSCGVKAACRVYNNQPQCYCPPEYPAGDPMHECSVDRSSLDCRTIGCGKGAECIRDGTIFVCRCPPGTTGSPDAECKTERECTSDSECPNEKSCINLHCLDPCLLRGACGKNALCRVVLHKPRCTCPQCYVGMPQTSCKPDPKCESQYPRPSPPRIGCKKDADCPETLACNGVTGECRDPCTSSITSTSISNTSAIITGTSNHGCEPNKRCQVRDHQPMCVCKHGFVVNDVGELTCAPDTASCARDVDCPSNAACIHGKCQNPCTSRLKQLAPCPADKLCDVLDHRPICICTQNCNPSLSICLRDSGCSPDLACRNYRCVDPCRNSTCPADAPCYVEDHKPVCKFCPLGFVPDTKYGCMKDVKCSDHGDCPSQLACINQQCLNPCTLGNPCDYVEECHVQDHRPVCVKANDKSSGCPYCPLGHQCDTSTNTCIKVSSIGDVCQYNEDCPPNKLCDRLNRRCINPCFEDSCGSNAECFTEDHTAKCRCLPGYEGNPQVACEGSGPNPCVPNPCGLEAMCEVDNGDPICFCPKGMTGNPFEHCVPEGDKCQGNPCGPNSGCRVIQGQITCFCLPGYEGSPPATACFVPENPCEPSPCGPNTRCNILNNGIAKCTCFPGFIESPNTVRGCVEQTHPCEPNPCG</sequence>
<dbReference type="Proteomes" id="UP000729913">
    <property type="component" value="Unassembled WGS sequence"/>
</dbReference>
<evidence type="ECO:0000256" key="2">
    <source>
        <dbReference type="ARBA" id="ARBA00022525"/>
    </source>
</evidence>
<dbReference type="SMART" id="SM00286">
    <property type="entry name" value="PTI"/>
    <property type="match status" value="22"/>
</dbReference>
<dbReference type="SMART" id="SM00289">
    <property type="entry name" value="WR1"/>
    <property type="match status" value="12"/>
</dbReference>
<feature type="disulfide bond" evidence="8">
    <location>
        <begin position="1110"/>
        <end position="1120"/>
    </location>
</feature>
<dbReference type="PROSITE" id="PS01186">
    <property type="entry name" value="EGF_2"/>
    <property type="match status" value="15"/>
</dbReference>
<feature type="domain" description="EGF-like" evidence="9">
    <location>
        <begin position="1187"/>
        <end position="1226"/>
    </location>
</feature>
<evidence type="ECO:0000256" key="7">
    <source>
        <dbReference type="ARBA" id="ARBA00023180"/>
    </source>
</evidence>
<dbReference type="FunFam" id="2.10.25.10:FF:000038">
    <property type="entry name" value="Fibrillin 2"/>
    <property type="match status" value="12"/>
</dbReference>
<keyword evidence="12" id="KW-1185">Reference proteome</keyword>
<feature type="domain" description="EGF-like" evidence="9">
    <location>
        <begin position="1106"/>
        <end position="1144"/>
    </location>
</feature>
<feature type="domain" description="EGF-like" evidence="9">
    <location>
        <begin position="466"/>
        <end position="508"/>
    </location>
</feature>
<dbReference type="InterPro" id="IPR000152">
    <property type="entry name" value="EGF-type_Asp/Asn_hydroxyl_site"/>
</dbReference>
<feature type="domain" description="EGF-like" evidence="9">
    <location>
        <begin position="1147"/>
        <end position="1186"/>
    </location>
</feature>
<feature type="domain" description="EGF-like" evidence="9">
    <location>
        <begin position="1977"/>
        <end position="2017"/>
    </location>
</feature>
<comment type="subcellular location">
    <subcellularLocation>
        <location evidence="1">Secreted</location>
    </subcellularLocation>
</comment>
<feature type="domain" description="EGF-like" evidence="9">
    <location>
        <begin position="44"/>
        <end position="84"/>
    </location>
</feature>
<evidence type="ECO:0000256" key="1">
    <source>
        <dbReference type="ARBA" id="ARBA00004613"/>
    </source>
</evidence>
<dbReference type="PROSITE" id="PS01187">
    <property type="entry name" value="EGF_CA"/>
    <property type="match status" value="8"/>
</dbReference>
<feature type="domain" description="EGF-like" evidence="9">
    <location>
        <begin position="3845"/>
        <end position="3881"/>
    </location>
</feature>
<feature type="domain" description="EGF-like" evidence="9">
    <location>
        <begin position="3150"/>
        <end position="3187"/>
    </location>
</feature>
<dbReference type="PROSITE" id="PS00010">
    <property type="entry name" value="ASX_HYDROXYL"/>
    <property type="match status" value="16"/>
</dbReference>
<feature type="domain" description="EGF-like" evidence="9">
    <location>
        <begin position="1644"/>
        <end position="1685"/>
    </location>
</feature>
<keyword evidence="6 8" id="KW-1015">Disulfide bond</keyword>
<evidence type="ECO:0000256" key="8">
    <source>
        <dbReference type="PROSITE-ProRule" id="PRU00076"/>
    </source>
</evidence>
<dbReference type="InterPro" id="IPR006150">
    <property type="entry name" value="Cys_repeat_1"/>
</dbReference>
<dbReference type="InterPro" id="IPR017896">
    <property type="entry name" value="4Fe4S_Fe-S-bd"/>
</dbReference>
<dbReference type="SMART" id="SM00179">
    <property type="entry name" value="EGF_CA"/>
    <property type="match status" value="26"/>
</dbReference>
<feature type="domain" description="EGF-like" evidence="9">
    <location>
        <begin position="3763"/>
        <end position="3801"/>
    </location>
</feature>
<feature type="domain" description="4Fe-4S ferredoxin-type" evidence="10">
    <location>
        <begin position="497"/>
        <end position="530"/>
    </location>
</feature>
<proteinExistence type="predicted"/>
<reference evidence="11" key="1">
    <citation type="submission" date="2020-03" db="EMBL/GenBank/DDBJ databases">
        <authorList>
            <person name="Chebbi M.A."/>
            <person name="Drezen J.M."/>
        </authorList>
    </citation>
    <scope>NUCLEOTIDE SEQUENCE</scope>
    <source>
        <tissue evidence="11">Whole body</tissue>
    </source>
</reference>
<feature type="domain" description="EGF-like" evidence="9">
    <location>
        <begin position="126"/>
        <end position="165"/>
    </location>
</feature>
<protein>
    <submittedName>
        <fullName evidence="11">Uncharacterized protein</fullName>
    </submittedName>
</protein>
<accession>A0A8J5UZ37</accession>
<feature type="domain" description="EGF-like" evidence="9">
    <location>
        <begin position="237"/>
        <end position="276"/>
    </location>
</feature>
<dbReference type="GO" id="GO:0005576">
    <property type="term" value="C:extracellular region"/>
    <property type="evidence" value="ECO:0007669"/>
    <property type="project" value="UniProtKB-SubCell"/>
</dbReference>
<comment type="caution">
    <text evidence="11">The sequence shown here is derived from an EMBL/GenBank/DDBJ whole genome shotgun (WGS) entry which is preliminary data.</text>
</comment>
<evidence type="ECO:0000259" key="10">
    <source>
        <dbReference type="PROSITE" id="PS51379"/>
    </source>
</evidence>
<feature type="non-terminal residue" evidence="11">
    <location>
        <position position="3941"/>
    </location>
</feature>
<dbReference type="PANTHER" id="PTHR22963">
    <property type="entry name" value="ENDOGLIN-RELATED"/>
    <property type="match status" value="1"/>
</dbReference>
<dbReference type="SMART" id="SM00274">
    <property type="entry name" value="FOLN"/>
    <property type="match status" value="20"/>
</dbReference>
<dbReference type="InterPro" id="IPR003645">
    <property type="entry name" value="Fol_N"/>
</dbReference>
<dbReference type="InterPro" id="IPR049883">
    <property type="entry name" value="NOTCH1_EGF-like"/>
</dbReference>
<dbReference type="OrthoDB" id="10259294at2759"/>
<feature type="domain" description="EGF-like" evidence="9">
    <location>
        <begin position="672"/>
        <end position="715"/>
    </location>
</feature>
<reference evidence="11" key="2">
    <citation type="submission" date="2021-04" db="EMBL/GenBank/DDBJ databases">
        <title>Genome-wide patterns of bracovirus chromosomal integration into multiple host tissues during parasitism.</title>
        <authorList>
            <person name="Chebbi M.A.C."/>
        </authorList>
    </citation>
    <scope>NUCLEOTIDE SEQUENCE</scope>
    <source>
        <tissue evidence="11">Whole body</tissue>
    </source>
</reference>
<feature type="domain" description="EGF-like" evidence="9">
    <location>
        <begin position="2138"/>
        <end position="2178"/>
    </location>
</feature>
<evidence type="ECO:0000256" key="6">
    <source>
        <dbReference type="ARBA" id="ARBA00023157"/>
    </source>
</evidence>
<feature type="domain" description="EGF-like" evidence="9">
    <location>
        <begin position="778"/>
        <end position="820"/>
    </location>
</feature>
<feature type="domain" description="EGF-like" evidence="9">
    <location>
        <begin position="3804"/>
        <end position="3843"/>
    </location>
</feature>
<feature type="domain" description="EGF-like" evidence="9">
    <location>
        <begin position="3254"/>
        <end position="3293"/>
    </location>
</feature>
<dbReference type="PANTHER" id="PTHR22963:SF39">
    <property type="entry name" value="DUMPY"/>
    <property type="match status" value="1"/>
</dbReference>
<feature type="domain" description="EGF-like" evidence="9">
    <location>
        <begin position="355"/>
        <end position="391"/>
    </location>
</feature>
<dbReference type="InterPro" id="IPR001881">
    <property type="entry name" value="EGF-like_Ca-bd_dom"/>
</dbReference>
<keyword evidence="7" id="KW-0325">Glycoprotein</keyword>
<dbReference type="FunFam" id="2.10.25.10:FF:000014">
    <property type="entry name" value="Latent-transforming growth factor beta-binding protein 3"/>
    <property type="match status" value="1"/>
</dbReference>
<feature type="domain" description="EGF-like" evidence="9">
    <location>
        <begin position="584"/>
        <end position="617"/>
    </location>
</feature>
<dbReference type="Pfam" id="PF07645">
    <property type="entry name" value="EGF_CA"/>
    <property type="match status" value="16"/>
</dbReference>
<name>A0A8J5UZ37_9HYME</name>